<dbReference type="SUPFAM" id="SSF52009">
    <property type="entry name" value="Phosphohistidine domain"/>
    <property type="match status" value="1"/>
</dbReference>
<dbReference type="InterPro" id="IPR051549">
    <property type="entry name" value="PEP_Utilizing_Enz"/>
</dbReference>
<dbReference type="EMBL" id="JACBZP010000001">
    <property type="protein sequence ID" value="NYI69023.1"/>
    <property type="molecule type" value="Genomic_DNA"/>
</dbReference>
<accession>A0A7Z0D553</accession>
<keyword evidence="3" id="KW-1185">Reference proteome</keyword>
<dbReference type="EC" id="2.7.9.2" evidence="2"/>
<proteinExistence type="predicted"/>
<dbReference type="RefSeq" id="WP_237249151.1">
    <property type="nucleotide sequence ID" value="NZ_JAJTWV010000070.1"/>
</dbReference>
<comment type="caution">
    <text evidence="2">The sequence shown here is derived from an EMBL/GenBank/DDBJ whole genome shotgun (WGS) entry which is preliminary data.</text>
</comment>
<dbReference type="Proteomes" id="UP000539111">
    <property type="component" value="Unassembled WGS sequence"/>
</dbReference>
<evidence type="ECO:0000313" key="3">
    <source>
        <dbReference type="Proteomes" id="UP000539111"/>
    </source>
</evidence>
<dbReference type="Pfam" id="PF00391">
    <property type="entry name" value="PEP-utilizers"/>
    <property type="match status" value="1"/>
</dbReference>
<protein>
    <submittedName>
        <fullName evidence="2">Pyruvate,water dikinase</fullName>
        <ecNumber evidence="2">2.7.9.2</ecNumber>
    </submittedName>
</protein>
<evidence type="ECO:0000313" key="2">
    <source>
        <dbReference type="EMBL" id="NYI69023.1"/>
    </source>
</evidence>
<dbReference type="PANTHER" id="PTHR43615:SF1">
    <property type="entry name" value="PPDK_N DOMAIN-CONTAINING PROTEIN"/>
    <property type="match status" value="1"/>
</dbReference>
<dbReference type="InterPro" id="IPR036637">
    <property type="entry name" value="Phosphohistidine_dom_sf"/>
</dbReference>
<dbReference type="AlphaFoldDB" id="A0A7Z0D553"/>
<dbReference type="Gene3D" id="3.50.30.10">
    <property type="entry name" value="Phosphohistidine domain"/>
    <property type="match status" value="1"/>
</dbReference>
<name>A0A7Z0D553_9MICO</name>
<keyword evidence="2" id="KW-0418">Kinase</keyword>
<keyword evidence="2" id="KW-0808">Transferase</keyword>
<keyword evidence="2" id="KW-0670">Pyruvate</keyword>
<evidence type="ECO:0000259" key="1">
    <source>
        <dbReference type="Pfam" id="PF00391"/>
    </source>
</evidence>
<feature type="domain" description="PEP-utilising enzyme mobile" evidence="1">
    <location>
        <begin position="488"/>
        <end position="557"/>
    </location>
</feature>
<sequence length="565" mass="61384">MTRHHTKDSRTEEFPVAWANPTDAHRYWQQHSQHFPHQVTPLEFDAFVCPVMESIGYAADRLGLALRGWRPMRINTYVYRAVITNENAEDGSGVSSTADDAKMQAASDDLTRAWKQEYLPEVQGFLDEFEKLDLTAYSNSDLVDVVDHALGWMERLWQLHMLTVLPAYAAVNEFTDAYHDLFGDGAALDAYSLLGGLPNKTVEAAQVLWDLSRDAAACPEVARLLRTVPPEDFRDSLDRTSAGRKFARALDDYLHTYGQRGDLCSLTAVSWIEDPTPVIRNLASYLEQPEAAAPAQAVERAARERDQAVGAAHERLTGYPRPVVSLFDKLLNAAQTGSALTEDHTFYIDYCGVYQIRRVFLEAGRRLSDLGVVREPSDVFLLGANDLRQALTASGRDTAVETVKSNREEMDHFAAVTPPPVLGDGEPPQLRGAFGRFHSKMFGGTAAGEDVESQAEPGVWRGSSGSSGTARGTARIVKTLAEAGRLVAGEVLVAPTTAPPWTPLFSVAAAVVTDTGGVLSHCAIVAREYGLPAVVGVAGATSTISDGQLVEVDGDSGVVRLLESP</sequence>
<reference evidence="2 3" key="1">
    <citation type="submission" date="2020-07" db="EMBL/GenBank/DDBJ databases">
        <title>Sequencing the genomes of 1000 actinobacteria strains.</title>
        <authorList>
            <person name="Klenk H.-P."/>
        </authorList>
    </citation>
    <scope>NUCLEOTIDE SEQUENCE [LARGE SCALE GENOMIC DNA]</scope>
    <source>
        <strain evidence="2 3">DSM 26341</strain>
    </source>
</reference>
<dbReference type="InterPro" id="IPR008279">
    <property type="entry name" value="PEP-util_enz_mobile_dom"/>
</dbReference>
<gene>
    <name evidence="2" type="ORF">BJY26_003329</name>
</gene>
<organism evidence="2 3">
    <name type="scientific">Spelaeicoccus albus</name>
    <dbReference type="NCBI Taxonomy" id="1280376"/>
    <lineage>
        <taxon>Bacteria</taxon>
        <taxon>Bacillati</taxon>
        <taxon>Actinomycetota</taxon>
        <taxon>Actinomycetes</taxon>
        <taxon>Micrococcales</taxon>
        <taxon>Brevibacteriaceae</taxon>
        <taxon>Spelaeicoccus</taxon>
    </lineage>
</organism>
<dbReference type="PANTHER" id="PTHR43615">
    <property type="entry name" value="PHOSPHOENOLPYRUVATE SYNTHASE-RELATED"/>
    <property type="match status" value="1"/>
</dbReference>
<dbReference type="GO" id="GO:0008986">
    <property type="term" value="F:pyruvate, water dikinase activity"/>
    <property type="evidence" value="ECO:0007669"/>
    <property type="project" value="UniProtKB-EC"/>
</dbReference>